<evidence type="ECO:0000313" key="3">
    <source>
        <dbReference type="EMBL" id="NUW39369.1"/>
    </source>
</evidence>
<protein>
    <submittedName>
        <fullName evidence="3">Amino acid adenylation domain-containing protein</fullName>
    </submittedName>
</protein>
<comment type="caution">
    <text evidence="3">The sequence shown here is derived from an EMBL/GenBank/DDBJ whole genome shotgun (WGS) entry which is preliminary data.</text>
</comment>
<dbReference type="InterPro" id="IPR000873">
    <property type="entry name" value="AMP-dep_synth/lig_dom"/>
</dbReference>
<dbReference type="InterPro" id="IPR045851">
    <property type="entry name" value="AMP-bd_C_sf"/>
</dbReference>
<dbReference type="InterPro" id="IPR020845">
    <property type="entry name" value="AMP-binding_CS"/>
</dbReference>
<feature type="domain" description="AMP-binding enzyme C-terminal" evidence="2">
    <location>
        <begin position="452"/>
        <end position="534"/>
    </location>
</feature>
<dbReference type="EMBL" id="JABWGO010000001">
    <property type="protein sequence ID" value="NUW39369.1"/>
    <property type="molecule type" value="Genomic_DNA"/>
</dbReference>
<dbReference type="PANTHER" id="PTHR45527:SF1">
    <property type="entry name" value="FATTY ACID SYNTHASE"/>
    <property type="match status" value="1"/>
</dbReference>
<proteinExistence type="predicted"/>
<dbReference type="CDD" id="cd05930">
    <property type="entry name" value="A_NRPS"/>
    <property type="match status" value="1"/>
</dbReference>
<dbReference type="PROSITE" id="PS00455">
    <property type="entry name" value="AMP_BINDING"/>
    <property type="match status" value="1"/>
</dbReference>
<sequence length="549" mass="58425">MNTISPHSYRNSLRIAYRAVCGHLWKGVSVSYPFRDVMEAFSETARLHPDRPAVTRHDRTVTYAELDAWVRATARRLGPDPGVVGVLTSRSAGTVAALLGTLAAGGVYCPIDPAYPWPRREALMAASGCRVVIGEPGSAVPPGVGLTPLPGPAGLLDADGRGEEPGGSAVAGRVAVSPDDPAYILFTSGSTGEPRPVVTPRGAISVVTAGLRELFGITPEDRVLQFASLNWDTCLEEILPALTSGATLVFHDHAYAGSLHRMLRMIDAERVTVLDLPTAFWHELVHHLTAERAALPPSVRLVVVGGEAVSPVRLADWRALGLDGVRLLNTYGCTETTLITHAVDLHGPHAAAGAPDDRVPIGRPLPHVVERISEEGELLVGGPALALGYRDRPEATAERFVELDDLTPGGDGPRRYFRTGDRVSRRPDGALVHEGRLDHQLKVRGVRVDPGEVEAQIASHPRVGAVAVVGVPVAGHTTLAAYVVPRSPAGPASPAMTGSLAREVLDYLREHVPAHLVPHRITVVPELVHTASGKVDRAGSHRRYRSAAV</sequence>
<dbReference type="Gene3D" id="3.40.50.12780">
    <property type="entry name" value="N-terminal domain of ligase-like"/>
    <property type="match status" value="1"/>
</dbReference>
<dbReference type="Pfam" id="PF13193">
    <property type="entry name" value="AMP-binding_C"/>
    <property type="match status" value="1"/>
</dbReference>
<gene>
    <name evidence="3" type="ORF">HT134_04375</name>
</gene>
<dbReference type="PANTHER" id="PTHR45527">
    <property type="entry name" value="NONRIBOSOMAL PEPTIDE SYNTHETASE"/>
    <property type="match status" value="1"/>
</dbReference>
<dbReference type="Proteomes" id="UP000546126">
    <property type="component" value="Unassembled WGS sequence"/>
</dbReference>
<dbReference type="InterPro" id="IPR042099">
    <property type="entry name" value="ANL_N_sf"/>
</dbReference>
<dbReference type="GO" id="GO:0043041">
    <property type="term" value="P:amino acid activation for nonribosomal peptide biosynthetic process"/>
    <property type="evidence" value="ECO:0007669"/>
    <property type="project" value="TreeGrafter"/>
</dbReference>
<evidence type="ECO:0000313" key="4">
    <source>
        <dbReference type="Proteomes" id="UP000546126"/>
    </source>
</evidence>
<evidence type="ECO:0000259" key="2">
    <source>
        <dbReference type="Pfam" id="PF13193"/>
    </source>
</evidence>
<reference evidence="3 4" key="1">
    <citation type="submission" date="2020-06" db="EMBL/GenBank/DDBJ databases">
        <authorList>
            <person name="Chanama M."/>
        </authorList>
    </citation>
    <scope>NUCLEOTIDE SEQUENCE [LARGE SCALE GENOMIC DNA]</scope>
    <source>
        <strain evidence="3 4">TBRC6557</strain>
    </source>
</reference>
<evidence type="ECO:0000259" key="1">
    <source>
        <dbReference type="Pfam" id="PF00501"/>
    </source>
</evidence>
<dbReference type="GO" id="GO:0031177">
    <property type="term" value="F:phosphopantetheine binding"/>
    <property type="evidence" value="ECO:0007669"/>
    <property type="project" value="TreeGrafter"/>
</dbReference>
<dbReference type="AlphaFoldDB" id="A0A7Y6ILZ2"/>
<dbReference type="GO" id="GO:0044550">
    <property type="term" value="P:secondary metabolite biosynthetic process"/>
    <property type="evidence" value="ECO:0007669"/>
    <property type="project" value="TreeGrafter"/>
</dbReference>
<dbReference type="GO" id="GO:0005737">
    <property type="term" value="C:cytoplasm"/>
    <property type="evidence" value="ECO:0007669"/>
    <property type="project" value="TreeGrafter"/>
</dbReference>
<feature type="domain" description="AMP-dependent synthetase/ligase" evidence="1">
    <location>
        <begin position="41"/>
        <end position="389"/>
    </location>
</feature>
<accession>A0A7Y6ILZ2</accession>
<name>A0A7Y6ILZ2_9ACTN</name>
<dbReference type="Gene3D" id="3.30.300.30">
    <property type="match status" value="1"/>
</dbReference>
<keyword evidence="4" id="KW-1185">Reference proteome</keyword>
<dbReference type="InterPro" id="IPR025110">
    <property type="entry name" value="AMP-bd_C"/>
</dbReference>
<dbReference type="Pfam" id="PF00501">
    <property type="entry name" value="AMP-binding"/>
    <property type="match status" value="1"/>
</dbReference>
<dbReference type="SUPFAM" id="SSF56801">
    <property type="entry name" value="Acetyl-CoA synthetase-like"/>
    <property type="match status" value="1"/>
</dbReference>
<organism evidence="3 4">
    <name type="scientific">Nonomuraea rhodomycinica</name>
    <dbReference type="NCBI Taxonomy" id="1712872"/>
    <lineage>
        <taxon>Bacteria</taxon>
        <taxon>Bacillati</taxon>
        <taxon>Actinomycetota</taxon>
        <taxon>Actinomycetes</taxon>
        <taxon>Streptosporangiales</taxon>
        <taxon>Streptosporangiaceae</taxon>
        <taxon>Nonomuraea</taxon>
    </lineage>
</organism>